<dbReference type="InterPro" id="IPR006574">
    <property type="entry name" value="PRY"/>
</dbReference>
<dbReference type="SUPFAM" id="SSF49899">
    <property type="entry name" value="Concanavalin A-like lectins/glucanases"/>
    <property type="match status" value="1"/>
</dbReference>
<dbReference type="PANTHER" id="PTHR24103">
    <property type="entry name" value="E3 UBIQUITIN-PROTEIN LIGASE TRIM"/>
    <property type="match status" value="1"/>
</dbReference>
<dbReference type="InterPro" id="IPR001870">
    <property type="entry name" value="B30.2/SPRY"/>
</dbReference>
<evidence type="ECO:0000313" key="2">
    <source>
        <dbReference type="Ensembl" id="ENSMMOP00000007809.1"/>
    </source>
</evidence>
<dbReference type="PROSITE" id="PS50188">
    <property type="entry name" value="B302_SPRY"/>
    <property type="match status" value="1"/>
</dbReference>
<dbReference type="SMART" id="SM00589">
    <property type="entry name" value="PRY"/>
    <property type="match status" value="1"/>
</dbReference>
<feature type="domain" description="B30.2/SPRY" evidence="1">
    <location>
        <begin position="33"/>
        <end position="226"/>
    </location>
</feature>
<dbReference type="InterPro" id="IPR050143">
    <property type="entry name" value="TRIM/RBCC"/>
</dbReference>
<dbReference type="AlphaFoldDB" id="A0A3Q3WG86"/>
<dbReference type="OMA" id="CSSWPDL"/>
<dbReference type="CDD" id="cd13733">
    <property type="entry name" value="SPRY_PRY_C-I_1"/>
    <property type="match status" value="1"/>
</dbReference>
<dbReference type="InterPro" id="IPR003879">
    <property type="entry name" value="Butyrophylin_SPRY"/>
</dbReference>
<dbReference type="SMART" id="SM00449">
    <property type="entry name" value="SPRY"/>
    <property type="match status" value="1"/>
</dbReference>
<evidence type="ECO:0000259" key="1">
    <source>
        <dbReference type="PROSITE" id="PS50188"/>
    </source>
</evidence>
<dbReference type="Pfam" id="PF13765">
    <property type="entry name" value="PRY"/>
    <property type="match status" value="1"/>
</dbReference>
<dbReference type="STRING" id="94237.ENSMMOP00000007809"/>
<dbReference type="InterPro" id="IPR043136">
    <property type="entry name" value="B30.2/SPRY_sf"/>
</dbReference>
<keyword evidence="3" id="KW-1185">Reference proteome</keyword>
<dbReference type="Gene3D" id="2.60.120.920">
    <property type="match status" value="1"/>
</dbReference>
<dbReference type="Pfam" id="PF00622">
    <property type="entry name" value="SPRY"/>
    <property type="match status" value="1"/>
</dbReference>
<accession>A0A3Q3WG86</accession>
<reference evidence="2" key="2">
    <citation type="submission" date="2025-09" db="UniProtKB">
        <authorList>
            <consortium name="Ensembl"/>
        </authorList>
    </citation>
    <scope>IDENTIFICATION</scope>
</reference>
<dbReference type="Ensembl" id="ENSMMOT00000007955.1">
    <property type="protein sequence ID" value="ENSMMOP00000007809.1"/>
    <property type="gene ID" value="ENSMMOG00000006074.1"/>
</dbReference>
<sequence>MNRVNITKSSPLRMTSCCCVLFCFRSQDPSLNEKDKLIAKAKLNRAQEFAKDVTLDPDTANPYLILSDDGKQIYCSNVRQNRPDNPKSFNTACNVLAKQSFSSGRFYYEVQVEGMAAWDLGVVKESIDRKGSITASPENGFWTICLRKGLKYRASSVHLSLKHQPKKVGVFVDYANGSVSFYDVDSADLIHHFTACSFTEKLYPFFSPGCLNGGNNTPLIISDVNYTD</sequence>
<organism evidence="2 3">
    <name type="scientific">Mola mola</name>
    <name type="common">Ocean sunfish</name>
    <name type="synonym">Tetraodon mola</name>
    <dbReference type="NCBI Taxonomy" id="94237"/>
    <lineage>
        <taxon>Eukaryota</taxon>
        <taxon>Metazoa</taxon>
        <taxon>Chordata</taxon>
        <taxon>Craniata</taxon>
        <taxon>Vertebrata</taxon>
        <taxon>Euteleostomi</taxon>
        <taxon>Actinopterygii</taxon>
        <taxon>Neopterygii</taxon>
        <taxon>Teleostei</taxon>
        <taxon>Neoteleostei</taxon>
        <taxon>Acanthomorphata</taxon>
        <taxon>Eupercaria</taxon>
        <taxon>Tetraodontiformes</taxon>
        <taxon>Molidae</taxon>
        <taxon>Mola</taxon>
    </lineage>
</organism>
<evidence type="ECO:0000313" key="3">
    <source>
        <dbReference type="Proteomes" id="UP000261620"/>
    </source>
</evidence>
<proteinExistence type="predicted"/>
<dbReference type="PRINTS" id="PR01407">
    <property type="entry name" value="BUTYPHLNCDUF"/>
</dbReference>
<dbReference type="InterPro" id="IPR013320">
    <property type="entry name" value="ConA-like_dom_sf"/>
</dbReference>
<protein>
    <recommendedName>
        <fullName evidence="1">B30.2/SPRY domain-containing protein</fullName>
    </recommendedName>
</protein>
<name>A0A3Q3WG86_MOLML</name>
<dbReference type="FunFam" id="2.60.120.920:FF:000004">
    <property type="entry name" value="Butyrophilin subfamily 1 member A1"/>
    <property type="match status" value="1"/>
</dbReference>
<dbReference type="Proteomes" id="UP000261620">
    <property type="component" value="Unplaced"/>
</dbReference>
<dbReference type="InterPro" id="IPR003877">
    <property type="entry name" value="SPRY_dom"/>
</dbReference>
<reference evidence="2" key="1">
    <citation type="submission" date="2025-08" db="UniProtKB">
        <authorList>
            <consortium name="Ensembl"/>
        </authorList>
    </citation>
    <scope>IDENTIFICATION</scope>
</reference>